<reference evidence="1 2" key="1">
    <citation type="journal article" date="2023" name="Hortic Res">
        <title>Pangenome of water caltrop reveals structural variations and asymmetric subgenome divergence after allopolyploidization.</title>
        <authorList>
            <person name="Zhang X."/>
            <person name="Chen Y."/>
            <person name="Wang L."/>
            <person name="Yuan Y."/>
            <person name="Fang M."/>
            <person name="Shi L."/>
            <person name="Lu R."/>
            <person name="Comes H.P."/>
            <person name="Ma Y."/>
            <person name="Chen Y."/>
            <person name="Huang G."/>
            <person name="Zhou Y."/>
            <person name="Zheng Z."/>
            <person name="Qiu Y."/>
        </authorList>
    </citation>
    <scope>NUCLEOTIDE SEQUENCE [LARGE SCALE GENOMIC DNA]</scope>
    <source>
        <strain evidence="1">F231</strain>
    </source>
</reference>
<evidence type="ECO:0000313" key="2">
    <source>
        <dbReference type="Proteomes" id="UP001346149"/>
    </source>
</evidence>
<keyword evidence="2" id="KW-1185">Reference proteome</keyword>
<dbReference type="Proteomes" id="UP001346149">
    <property type="component" value="Unassembled WGS sequence"/>
</dbReference>
<protein>
    <submittedName>
        <fullName evidence="1">Uncharacterized protein</fullName>
    </submittedName>
</protein>
<sequence>MSAFLANATEALLAADPDVLPWVQKYQPSIETVSQTDYEVDLITILTKLSSFAQKINYEAYISAESGSEEARAVRSRITRYKFQIMPNVAQILPRGKAESLLSWRKSAANGF</sequence>
<organism evidence="1 2">
    <name type="scientific">Trapa natans</name>
    <name type="common">Water chestnut</name>
    <dbReference type="NCBI Taxonomy" id="22666"/>
    <lineage>
        <taxon>Eukaryota</taxon>
        <taxon>Viridiplantae</taxon>
        <taxon>Streptophyta</taxon>
        <taxon>Embryophyta</taxon>
        <taxon>Tracheophyta</taxon>
        <taxon>Spermatophyta</taxon>
        <taxon>Magnoliopsida</taxon>
        <taxon>eudicotyledons</taxon>
        <taxon>Gunneridae</taxon>
        <taxon>Pentapetalae</taxon>
        <taxon>rosids</taxon>
        <taxon>malvids</taxon>
        <taxon>Myrtales</taxon>
        <taxon>Lythraceae</taxon>
        <taxon>Trapa</taxon>
    </lineage>
</organism>
<proteinExistence type="predicted"/>
<dbReference type="EMBL" id="JAXQNO010000007">
    <property type="protein sequence ID" value="KAK4795328.1"/>
    <property type="molecule type" value="Genomic_DNA"/>
</dbReference>
<gene>
    <name evidence="1" type="ORF">SAY86_013322</name>
</gene>
<dbReference type="Gene3D" id="1.20.58.1620">
    <property type="match status" value="1"/>
</dbReference>
<evidence type="ECO:0000313" key="1">
    <source>
        <dbReference type="EMBL" id="KAK4795328.1"/>
    </source>
</evidence>
<dbReference type="AlphaFoldDB" id="A0AAN7LTI2"/>
<comment type="caution">
    <text evidence="1">The sequence shown here is derived from an EMBL/GenBank/DDBJ whole genome shotgun (WGS) entry which is preliminary data.</text>
</comment>
<name>A0AAN7LTI2_TRANT</name>
<accession>A0AAN7LTI2</accession>